<evidence type="ECO:0000256" key="2">
    <source>
        <dbReference type="ARBA" id="ARBA00022692"/>
    </source>
</evidence>
<dbReference type="InterPro" id="IPR039421">
    <property type="entry name" value="Type_1_exporter"/>
</dbReference>
<dbReference type="Pfam" id="PF00664">
    <property type="entry name" value="ABC_membrane"/>
    <property type="match status" value="1"/>
</dbReference>
<protein>
    <submittedName>
        <fullName evidence="10">ABC transporter ATP-binding protein</fullName>
    </submittedName>
</protein>
<keyword evidence="2 7" id="KW-0812">Transmembrane</keyword>
<dbReference type="Proteomes" id="UP001596047">
    <property type="component" value="Unassembled WGS sequence"/>
</dbReference>
<comment type="caution">
    <text evidence="10">The sequence shown here is derived from an EMBL/GenBank/DDBJ whole genome shotgun (WGS) entry which is preliminary data.</text>
</comment>
<evidence type="ECO:0000259" key="8">
    <source>
        <dbReference type="PROSITE" id="PS50893"/>
    </source>
</evidence>
<feature type="domain" description="ABC transmembrane type-1" evidence="9">
    <location>
        <begin position="23"/>
        <end position="318"/>
    </location>
</feature>
<evidence type="ECO:0000313" key="11">
    <source>
        <dbReference type="Proteomes" id="UP001596047"/>
    </source>
</evidence>
<dbReference type="RefSeq" id="WP_379191527.1">
    <property type="nucleotide sequence ID" value="NZ_JBHSOW010000106.1"/>
</dbReference>
<evidence type="ECO:0000256" key="4">
    <source>
        <dbReference type="ARBA" id="ARBA00022840"/>
    </source>
</evidence>
<dbReference type="InterPro" id="IPR036640">
    <property type="entry name" value="ABC1_TM_sf"/>
</dbReference>
<feature type="transmembrane region" description="Helical" evidence="7">
    <location>
        <begin position="74"/>
        <end position="93"/>
    </location>
</feature>
<keyword evidence="4 10" id="KW-0067">ATP-binding</keyword>
<dbReference type="GO" id="GO:0005524">
    <property type="term" value="F:ATP binding"/>
    <property type="evidence" value="ECO:0007669"/>
    <property type="project" value="UniProtKB-KW"/>
</dbReference>
<dbReference type="InterPro" id="IPR017871">
    <property type="entry name" value="ABC_transporter-like_CS"/>
</dbReference>
<dbReference type="PANTHER" id="PTHR24221:SF654">
    <property type="entry name" value="ATP-BINDING CASSETTE SUB-FAMILY B MEMBER 6"/>
    <property type="match status" value="1"/>
</dbReference>
<dbReference type="SUPFAM" id="SSF52540">
    <property type="entry name" value="P-loop containing nucleoside triphosphate hydrolases"/>
    <property type="match status" value="1"/>
</dbReference>
<dbReference type="PROSITE" id="PS00211">
    <property type="entry name" value="ABC_TRANSPORTER_1"/>
    <property type="match status" value="1"/>
</dbReference>
<dbReference type="InterPro" id="IPR003439">
    <property type="entry name" value="ABC_transporter-like_ATP-bd"/>
</dbReference>
<evidence type="ECO:0000313" key="10">
    <source>
        <dbReference type="EMBL" id="MFC5652873.1"/>
    </source>
</evidence>
<sequence length="600" mass="68150">MKQIWFYIKRLQAFAGKWFYINLLGMIVIGFLEGIGIYLIIPMLSLIGIFNLNMGSVPLISWMLEALNGLPTKLNLPVILAIYTVLLVGQALLQRNQTIMNVKIQQGFIRYLRTDTYQSLLQANWMFFLKKRKTDFNHVLTSELARVSQGTSLTLKLATSLIFTVVQIIFAFWISVELTAVVLLSGLILAVVSRKFIRNAKRLGDRTTELSQSYFIGITDHFNGIKDIKSNRLEQSHLTWFRNLCSQMEQNLNRFTRLQSNTQFFYRTASALLVVMFVYLSFEVLHVQAGQLMLIVIIFSRLWPRFTDIQSSAEQIVSTISAFKSLIELQQDCEEFKEQYSLDIQSNVQPIHMKQGLECRNLYFRYDSKHSSYALQHINVHIPINSMTAIVGKSGAGKSTLIDILMGLVQPEQGEVLVDGAKLEGDKILSLRQSVSYVAQDPFLFNSSIRENLMLVEPGASEEQLWEALKFSASDEFVRNLPMGLDTILGDRGIRISGGERQRIVLARAILRKPSILVLDEATSALDTENEMKIQLTLDRLKHNMTIIVIAHRLSTIRNADQVVVLEKGEIIQKGGYQQLSRESKGTFSQLLSYQAEAKA</sequence>
<feature type="transmembrane region" description="Helical" evidence="7">
    <location>
        <begin position="180"/>
        <end position="197"/>
    </location>
</feature>
<dbReference type="SMART" id="SM00382">
    <property type="entry name" value="AAA"/>
    <property type="match status" value="1"/>
</dbReference>
<evidence type="ECO:0000256" key="1">
    <source>
        <dbReference type="ARBA" id="ARBA00004651"/>
    </source>
</evidence>
<gene>
    <name evidence="10" type="ORF">ACFPYJ_27970</name>
</gene>
<keyword evidence="5 7" id="KW-1133">Transmembrane helix</keyword>
<feature type="domain" description="ABC transporter" evidence="8">
    <location>
        <begin position="357"/>
        <end position="593"/>
    </location>
</feature>
<dbReference type="Pfam" id="PF00005">
    <property type="entry name" value="ABC_tran"/>
    <property type="match status" value="1"/>
</dbReference>
<dbReference type="InterPro" id="IPR027417">
    <property type="entry name" value="P-loop_NTPase"/>
</dbReference>
<dbReference type="PROSITE" id="PS50893">
    <property type="entry name" value="ABC_TRANSPORTER_2"/>
    <property type="match status" value="1"/>
</dbReference>
<name>A0ABW0W3V8_9BACL</name>
<feature type="transmembrane region" description="Helical" evidence="7">
    <location>
        <begin position="264"/>
        <end position="282"/>
    </location>
</feature>
<evidence type="ECO:0000259" key="9">
    <source>
        <dbReference type="PROSITE" id="PS50929"/>
    </source>
</evidence>
<dbReference type="Gene3D" id="3.40.50.300">
    <property type="entry name" value="P-loop containing nucleotide triphosphate hydrolases"/>
    <property type="match status" value="1"/>
</dbReference>
<keyword evidence="11" id="KW-1185">Reference proteome</keyword>
<dbReference type="PANTHER" id="PTHR24221">
    <property type="entry name" value="ATP-BINDING CASSETTE SUB-FAMILY B"/>
    <property type="match status" value="1"/>
</dbReference>
<organism evidence="10 11">
    <name type="scientific">Paenibacillus solisilvae</name>
    <dbReference type="NCBI Taxonomy" id="2486751"/>
    <lineage>
        <taxon>Bacteria</taxon>
        <taxon>Bacillati</taxon>
        <taxon>Bacillota</taxon>
        <taxon>Bacilli</taxon>
        <taxon>Bacillales</taxon>
        <taxon>Paenibacillaceae</taxon>
        <taxon>Paenibacillus</taxon>
    </lineage>
</organism>
<keyword evidence="6 7" id="KW-0472">Membrane</keyword>
<dbReference type="PROSITE" id="PS50929">
    <property type="entry name" value="ABC_TM1F"/>
    <property type="match status" value="1"/>
</dbReference>
<accession>A0ABW0W3V8</accession>
<feature type="transmembrane region" description="Helical" evidence="7">
    <location>
        <begin position="21"/>
        <end position="54"/>
    </location>
</feature>
<evidence type="ECO:0000256" key="6">
    <source>
        <dbReference type="ARBA" id="ARBA00023136"/>
    </source>
</evidence>
<proteinExistence type="predicted"/>
<dbReference type="InterPro" id="IPR003593">
    <property type="entry name" value="AAA+_ATPase"/>
</dbReference>
<evidence type="ECO:0000256" key="7">
    <source>
        <dbReference type="SAM" id="Phobius"/>
    </source>
</evidence>
<keyword evidence="3" id="KW-0547">Nucleotide-binding</keyword>
<reference evidence="11" key="1">
    <citation type="journal article" date="2019" name="Int. J. Syst. Evol. Microbiol.">
        <title>The Global Catalogue of Microorganisms (GCM) 10K type strain sequencing project: providing services to taxonomists for standard genome sequencing and annotation.</title>
        <authorList>
            <consortium name="The Broad Institute Genomics Platform"/>
            <consortium name="The Broad Institute Genome Sequencing Center for Infectious Disease"/>
            <person name="Wu L."/>
            <person name="Ma J."/>
        </authorList>
    </citation>
    <scope>NUCLEOTIDE SEQUENCE [LARGE SCALE GENOMIC DNA]</scope>
    <source>
        <strain evidence="11">CGMCC 1.3240</strain>
    </source>
</reference>
<evidence type="ECO:0000256" key="5">
    <source>
        <dbReference type="ARBA" id="ARBA00022989"/>
    </source>
</evidence>
<dbReference type="SUPFAM" id="SSF90123">
    <property type="entry name" value="ABC transporter transmembrane region"/>
    <property type="match status" value="1"/>
</dbReference>
<dbReference type="InterPro" id="IPR011527">
    <property type="entry name" value="ABC1_TM_dom"/>
</dbReference>
<comment type="subcellular location">
    <subcellularLocation>
        <location evidence="1">Cell membrane</location>
        <topology evidence="1">Multi-pass membrane protein</topology>
    </subcellularLocation>
</comment>
<dbReference type="Gene3D" id="1.20.1560.10">
    <property type="entry name" value="ABC transporter type 1, transmembrane domain"/>
    <property type="match status" value="1"/>
</dbReference>
<dbReference type="EMBL" id="JBHSOW010000106">
    <property type="protein sequence ID" value="MFC5652873.1"/>
    <property type="molecule type" value="Genomic_DNA"/>
</dbReference>
<evidence type="ECO:0000256" key="3">
    <source>
        <dbReference type="ARBA" id="ARBA00022741"/>
    </source>
</evidence>